<proteinExistence type="predicted"/>
<evidence type="ECO:0000313" key="3">
    <source>
        <dbReference type="EMBL" id="OGH01206.1"/>
    </source>
</evidence>
<evidence type="ECO:0008006" key="5">
    <source>
        <dbReference type="Google" id="ProtNLM"/>
    </source>
</evidence>
<organism evidence="3 4">
    <name type="scientific">Candidatus Lambdaproteobacteria bacterium RIFOXYD2_FULL_56_26</name>
    <dbReference type="NCBI Taxonomy" id="1817773"/>
    <lineage>
        <taxon>Bacteria</taxon>
        <taxon>Pseudomonadati</taxon>
        <taxon>Pseudomonadota</taxon>
        <taxon>Candidatus Lambdaproteobacteria</taxon>
    </lineage>
</organism>
<feature type="compositionally biased region" description="Polar residues" evidence="1">
    <location>
        <begin position="314"/>
        <end position="324"/>
    </location>
</feature>
<feature type="region of interest" description="Disordered" evidence="1">
    <location>
        <begin position="295"/>
        <end position="324"/>
    </location>
</feature>
<feature type="region of interest" description="Disordered" evidence="1">
    <location>
        <begin position="178"/>
        <end position="208"/>
    </location>
</feature>
<dbReference type="AlphaFoldDB" id="A0A1F6GSP4"/>
<gene>
    <name evidence="3" type="ORF">A2557_00925</name>
</gene>
<keyword evidence="2" id="KW-0732">Signal</keyword>
<comment type="caution">
    <text evidence="3">The sequence shown here is derived from an EMBL/GenBank/DDBJ whole genome shotgun (WGS) entry which is preliminary data.</text>
</comment>
<protein>
    <recommendedName>
        <fullName evidence="5">Porin domain-containing protein</fullName>
    </recommendedName>
</protein>
<feature type="compositionally biased region" description="Polar residues" evidence="1">
    <location>
        <begin position="178"/>
        <end position="206"/>
    </location>
</feature>
<reference evidence="3 4" key="1">
    <citation type="journal article" date="2016" name="Nat. Commun.">
        <title>Thousands of microbial genomes shed light on interconnected biogeochemical processes in an aquifer system.</title>
        <authorList>
            <person name="Anantharaman K."/>
            <person name="Brown C.T."/>
            <person name="Hug L.A."/>
            <person name="Sharon I."/>
            <person name="Castelle C.J."/>
            <person name="Probst A.J."/>
            <person name="Thomas B.C."/>
            <person name="Singh A."/>
            <person name="Wilkins M.J."/>
            <person name="Karaoz U."/>
            <person name="Brodie E.L."/>
            <person name="Williams K.H."/>
            <person name="Hubbard S.S."/>
            <person name="Banfield J.F."/>
        </authorList>
    </citation>
    <scope>NUCLEOTIDE SEQUENCE [LARGE SCALE GENOMIC DNA]</scope>
</reference>
<feature type="signal peptide" evidence="2">
    <location>
        <begin position="1"/>
        <end position="25"/>
    </location>
</feature>
<dbReference type="Proteomes" id="UP000177583">
    <property type="component" value="Unassembled WGS sequence"/>
</dbReference>
<feature type="compositionally biased region" description="Pro residues" evidence="1">
    <location>
        <begin position="300"/>
        <end position="311"/>
    </location>
</feature>
<accession>A0A1F6GSP4</accession>
<evidence type="ECO:0000256" key="2">
    <source>
        <dbReference type="SAM" id="SignalP"/>
    </source>
</evidence>
<name>A0A1F6GSP4_9PROT</name>
<evidence type="ECO:0000313" key="4">
    <source>
        <dbReference type="Proteomes" id="UP000177583"/>
    </source>
</evidence>
<dbReference type="EMBL" id="MFNF01000037">
    <property type="protein sequence ID" value="OGH01206.1"/>
    <property type="molecule type" value="Genomic_DNA"/>
</dbReference>
<sequence length="324" mass="35016">MKFRFQRLFFSALAALSLGFGPALAWAEDYNFKVTGKVCAYYGQYNPGVEGESARLTEFNEAKLAGSVERGPVSAYFEIESRQDQLAYAYQRRLDYKLADLKLSIGTQVPKESYAFAAGDGTGTSESSLYGFYKGLLLKTELDGLRLEYKFDKIKLGLTSYEADALNTTSSYLVTSGNGTVSGTKSTTPTSSEGTLKTQKPDSATQAGGLGELGALEFRLSWVNSVTDDHKSGTTKLNHSANLVGLSLSLDGASKLISQDATFKKKYAANALQLVYTFESGPALTLTLGIETYQDEKTPPPRPTTPAPAPPTWSIGTRLTKTLT</sequence>
<evidence type="ECO:0000256" key="1">
    <source>
        <dbReference type="SAM" id="MobiDB-lite"/>
    </source>
</evidence>
<feature type="chain" id="PRO_5009524812" description="Porin domain-containing protein" evidence="2">
    <location>
        <begin position="26"/>
        <end position="324"/>
    </location>
</feature>